<feature type="compositionally biased region" description="Basic and acidic residues" evidence="1">
    <location>
        <begin position="668"/>
        <end position="687"/>
    </location>
</feature>
<name>A0AAD4T469_9MAGN</name>
<feature type="region of interest" description="Disordered" evidence="1">
    <location>
        <begin position="994"/>
        <end position="1034"/>
    </location>
</feature>
<dbReference type="AlphaFoldDB" id="A0AAD4T469"/>
<feature type="region of interest" description="Disordered" evidence="1">
    <location>
        <begin position="668"/>
        <end position="867"/>
    </location>
</feature>
<organism evidence="2 3">
    <name type="scientific">Papaver atlanticum</name>
    <dbReference type="NCBI Taxonomy" id="357466"/>
    <lineage>
        <taxon>Eukaryota</taxon>
        <taxon>Viridiplantae</taxon>
        <taxon>Streptophyta</taxon>
        <taxon>Embryophyta</taxon>
        <taxon>Tracheophyta</taxon>
        <taxon>Spermatophyta</taxon>
        <taxon>Magnoliopsida</taxon>
        <taxon>Ranunculales</taxon>
        <taxon>Papaveraceae</taxon>
        <taxon>Papaveroideae</taxon>
        <taxon>Papaver</taxon>
    </lineage>
</organism>
<evidence type="ECO:0000313" key="3">
    <source>
        <dbReference type="Proteomes" id="UP001202328"/>
    </source>
</evidence>
<dbReference type="GO" id="GO:0031507">
    <property type="term" value="P:heterochromatin formation"/>
    <property type="evidence" value="ECO:0007669"/>
    <property type="project" value="InterPro"/>
</dbReference>
<gene>
    <name evidence="2" type="ORF">MKW98_022654</name>
</gene>
<feature type="compositionally biased region" description="Basic and acidic residues" evidence="1">
    <location>
        <begin position="56"/>
        <end position="71"/>
    </location>
</feature>
<feature type="compositionally biased region" description="Basic and acidic residues" evidence="1">
    <location>
        <begin position="852"/>
        <end position="865"/>
    </location>
</feature>
<comment type="caution">
    <text evidence="2">The sequence shown here is derived from an EMBL/GenBank/DDBJ whole genome shotgun (WGS) entry which is preliminary data.</text>
</comment>
<feature type="compositionally biased region" description="Basic and acidic residues" evidence="1">
    <location>
        <begin position="783"/>
        <end position="801"/>
    </location>
</feature>
<feature type="compositionally biased region" description="Basic and acidic residues" evidence="1">
    <location>
        <begin position="724"/>
        <end position="743"/>
    </location>
</feature>
<dbReference type="Proteomes" id="UP001202328">
    <property type="component" value="Unassembled WGS sequence"/>
</dbReference>
<feature type="region of interest" description="Disordered" evidence="1">
    <location>
        <begin position="222"/>
        <end position="287"/>
    </location>
</feature>
<dbReference type="PANTHER" id="PTHR35116:SF2">
    <property type="entry name" value="ATP-DEPENDENT HELICASE FAMILY PROTEIN-RELATED"/>
    <property type="match status" value="1"/>
</dbReference>
<feature type="compositionally biased region" description="Polar residues" evidence="1">
    <location>
        <begin position="832"/>
        <end position="847"/>
    </location>
</feature>
<keyword evidence="3" id="KW-1185">Reference proteome</keyword>
<feature type="region of interest" description="Disordered" evidence="1">
    <location>
        <begin position="52"/>
        <end position="114"/>
    </location>
</feature>
<accession>A0AAD4T469</accession>
<feature type="region of interest" description="Disordered" evidence="1">
    <location>
        <begin position="16"/>
        <end position="36"/>
    </location>
</feature>
<dbReference type="EMBL" id="JAJJMB010006234">
    <property type="protein sequence ID" value="KAI3935646.1"/>
    <property type="molecule type" value="Genomic_DNA"/>
</dbReference>
<protein>
    <submittedName>
        <fullName evidence="2">Uncharacterized protein</fullName>
    </submittedName>
</protein>
<evidence type="ECO:0000256" key="1">
    <source>
        <dbReference type="SAM" id="MobiDB-lite"/>
    </source>
</evidence>
<feature type="compositionally biased region" description="Basic and acidic residues" evidence="1">
    <location>
        <begin position="700"/>
        <end position="716"/>
    </location>
</feature>
<sequence length="1164" mass="129779">MGKKLLSSVNYRASLHLVQGDQRSSRDGQNGGDCSKKLSAKKYRASLFKALVEGSSSKKDKKPDNKLKRPNESQQAGIEAMELKGELTPCSNTVKRQRKGVHDKSGLPANTEISSSRELEKEICGVAPIVRCPLIGKNSESCIQKDGTEQDIHVEEVYQPVLPDKTDNPVPPEVEEDGGCPRASCCMDVQPARIHNAIPQVYGRGQSVILSGQQELQREIKGIPHSQNCSDKDVFTKQQTTDSEEANKSPNSEFIFTKQTSDSEEASGSPDNEVASTKQQVRDSEEATISLSTDISKSINLVETIYSKRKEKLLANQLKKSIQFKEERDRIEKESIAKLRKEHLHESACVGKMHLQSEVRLVELRIVDQEFIRKVQIIRNHLDTKQEKLDSMHKAARKEEKVLKCHWLQEAKSGKPVDAFLILPQLSNSCFNLEGLKHCEQVHSEELISDGTVPLGLCEMGIAGPSEVVRGDSPLPEGTIPTEPPDNSFNSSFYITDPLPYNQPNDDVSAIPPDVQLQRHWPTILPSEPPGPLLSILSNYEKQVFPQADQLQVSTTANSPSEPLLLNSSSSGTSVFPHALQLELSTAMDSVSVLVQSNESEQNISLDVQLQRPLPTDPHSEPGSGTPVSENSMLCHWAKVNNHVQFLKFDEEFTSICRVVRAQPVKLHDELHTHEPPQTENDRERRATMSGESLAHRRRSDREAQDQTEMEAKDCRSIQVQQHSEQEQQVRLDRESQQPHHCDTLAPQPPNYQEREEKQKFTSSEGKAIDGERRAIAQRKHHEREAEQARQRKRRERESEQARQCAEMTVAQRKRREREEQAHQSAEMGAQQAKNIQQRTTTISRRSLAQRPRREREAHGREMGAKKKKAINTSFNRVIGSLGSLQGAHLGPLQNHQLFESFCHRNSDRPLMVPAAATTTITSTSTAIQSPEQVVQHSPAIFSSNRPFSCSRGPIVNYQVGSVDSSDLLGEVEQEVICMVSDGQLLKGSAVREKENKHASNHNNTAKITLAQRRRRKRESHGREMGDGRKKQSTQVFTGSLGSLQGAHLGLLQNHQLFGSSCNQNSDRPLMVPAAATTTLTSTSTATQSPEKVVQHSPEIFSSNRPFSCSRGPTVNYQVGSLDSSDLLGGRTRSDLHGPATTPLLTCLTANIYDIPHSVYSRRK</sequence>
<evidence type="ECO:0000313" key="2">
    <source>
        <dbReference type="EMBL" id="KAI3935646.1"/>
    </source>
</evidence>
<feature type="compositionally biased region" description="Polar residues" evidence="1">
    <location>
        <begin position="248"/>
        <end position="260"/>
    </location>
</feature>
<feature type="compositionally biased region" description="Basic and acidic residues" evidence="1">
    <location>
        <begin position="1021"/>
        <end position="1030"/>
    </location>
</feature>
<proteinExistence type="predicted"/>
<dbReference type="InterPro" id="IPR039322">
    <property type="entry name" value="MOM1"/>
</dbReference>
<reference evidence="2" key="1">
    <citation type="submission" date="2022-04" db="EMBL/GenBank/DDBJ databases">
        <title>A functionally conserved STORR gene fusion in Papaver species that diverged 16.8 million years ago.</title>
        <authorList>
            <person name="Catania T."/>
        </authorList>
    </citation>
    <scope>NUCLEOTIDE SEQUENCE</scope>
    <source>
        <strain evidence="2">S-188037</strain>
    </source>
</reference>
<dbReference type="PANTHER" id="PTHR35116">
    <property type="entry name" value="HELICASE PROTEIN MOM1"/>
    <property type="match status" value="1"/>
</dbReference>